<dbReference type="EMBL" id="QJJX01000008">
    <property type="protein sequence ID" value="PXX23002.1"/>
    <property type="molecule type" value="Genomic_DNA"/>
</dbReference>
<name>A0A318HXH3_9BACT</name>
<evidence type="ECO:0000313" key="1">
    <source>
        <dbReference type="EMBL" id="PXX23002.1"/>
    </source>
</evidence>
<keyword evidence="2" id="KW-1185">Reference proteome</keyword>
<organism evidence="1 2">
    <name type="scientific">Hoylesella shahii DSM 15611 = JCM 12083</name>
    <dbReference type="NCBI Taxonomy" id="1122991"/>
    <lineage>
        <taxon>Bacteria</taxon>
        <taxon>Pseudomonadati</taxon>
        <taxon>Bacteroidota</taxon>
        <taxon>Bacteroidia</taxon>
        <taxon>Bacteroidales</taxon>
        <taxon>Prevotellaceae</taxon>
        <taxon>Hoylesella</taxon>
    </lineage>
</organism>
<dbReference type="Proteomes" id="UP000248314">
    <property type="component" value="Unassembled WGS sequence"/>
</dbReference>
<sequence>MLILLLALVVSSCFPSFKSEDEVMEYLKEKFPNQDIVLSSSRTTKRGLTNDIRIWTFTLSGYPKDTFRVACYISSYPFPMMKTRKGIITDFDKVVTLRCAKEFEQGPLKQLDAATQRIWRPFPVRDFSLGAATLALETMDDIWRAKRLIEAFELYLSKENNLKENQYYLRMYLQGECYKLEYGKRSPGAESDQDEKDDPNETKRPYMRYHYYYYHDKLEELCIDMCNELIKYHQRMADEGNGVNDKTFQLWAENQLRLKAQWQETTNEEERDSLYKRLVIATKSIHYDLIDLGEKPYMLVVCADSAYRETGRGLYFTLPQLRTFCLRSGLKPEGKGDHFKVKGIDGSWYEFSTLFYEEKKDAVGFDEDTFYYLRNGRRINIKNFWTPDECLHESLIQQITGRNIRNMVVHSLKE</sequence>
<reference evidence="1 2" key="1">
    <citation type="submission" date="2018-05" db="EMBL/GenBank/DDBJ databases">
        <title>Genomic Encyclopedia of Type Strains, Phase I: the one thousand microbial genomes (KMG-I) project.</title>
        <authorList>
            <person name="Kyrpides N."/>
        </authorList>
    </citation>
    <scope>NUCLEOTIDE SEQUENCE [LARGE SCALE GENOMIC DNA]</scope>
    <source>
        <strain evidence="1 2">DSM 15611</strain>
    </source>
</reference>
<gene>
    <name evidence="1" type="ORF">EJ73_00983</name>
</gene>
<dbReference type="RefSeq" id="WP_244912910.1">
    <property type="nucleotide sequence ID" value="NZ_QJJX01000008.1"/>
</dbReference>
<proteinExistence type="predicted"/>
<evidence type="ECO:0000313" key="2">
    <source>
        <dbReference type="Proteomes" id="UP000248314"/>
    </source>
</evidence>
<dbReference type="AlphaFoldDB" id="A0A318HXH3"/>
<accession>A0A318HXH3</accession>
<protein>
    <submittedName>
        <fullName evidence="1">Uncharacterized protein</fullName>
    </submittedName>
</protein>
<comment type="caution">
    <text evidence="1">The sequence shown here is derived from an EMBL/GenBank/DDBJ whole genome shotgun (WGS) entry which is preliminary data.</text>
</comment>